<feature type="compositionally biased region" description="Basic and acidic residues" evidence="1">
    <location>
        <begin position="105"/>
        <end position="118"/>
    </location>
</feature>
<feature type="region of interest" description="Disordered" evidence="1">
    <location>
        <begin position="98"/>
        <end position="157"/>
    </location>
</feature>
<organism evidence="2 3">
    <name type="scientific">Timema podura</name>
    <name type="common">Walking stick</name>
    <dbReference type="NCBI Taxonomy" id="61482"/>
    <lineage>
        <taxon>Eukaryota</taxon>
        <taxon>Metazoa</taxon>
        <taxon>Ecdysozoa</taxon>
        <taxon>Arthropoda</taxon>
        <taxon>Hexapoda</taxon>
        <taxon>Insecta</taxon>
        <taxon>Pterygota</taxon>
        <taxon>Neoptera</taxon>
        <taxon>Polyneoptera</taxon>
        <taxon>Phasmatodea</taxon>
        <taxon>Timematodea</taxon>
        <taxon>Timematoidea</taxon>
        <taxon>Timematidae</taxon>
        <taxon>Timema</taxon>
    </lineage>
</organism>
<dbReference type="Proteomes" id="UP001153148">
    <property type="component" value="Unassembled WGS sequence"/>
</dbReference>
<sequence length="157" mass="17332">MKGEWNHFVKITTCTPDRDLNLSLPVIGSPVYCDSDALDHAATEADVCIIDVGKEDLPADDERIGVWIPVGSIEGGFSQMVFHSPSMQTQSALVVTDQQGNLRIYRQEDETHPGDRDRGRRQHQAPPATHHQHTPSQSNTESNGLDHLDTEAGDTSY</sequence>
<evidence type="ECO:0000256" key="1">
    <source>
        <dbReference type="SAM" id="MobiDB-lite"/>
    </source>
</evidence>
<dbReference type="EMBL" id="CAJPIN010003641">
    <property type="protein sequence ID" value="CAG2056298.1"/>
    <property type="molecule type" value="Genomic_DNA"/>
</dbReference>
<keyword evidence="3" id="KW-1185">Reference proteome</keyword>
<evidence type="ECO:0000313" key="3">
    <source>
        <dbReference type="Proteomes" id="UP001153148"/>
    </source>
</evidence>
<name>A0ABN7NT20_TIMPD</name>
<comment type="caution">
    <text evidence="2">The sequence shown here is derived from an EMBL/GenBank/DDBJ whole genome shotgun (WGS) entry which is preliminary data.</text>
</comment>
<protein>
    <submittedName>
        <fullName evidence="2">Uncharacterized protein</fullName>
    </submittedName>
</protein>
<reference evidence="2" key="1">
    <citation type="submission" date="2021-03" db="EMBL/GenBank/DDBJ databases">
        <authorList>
            <person name="Tran Van P."/>
        </authorList>
    </citation>
    <scope>NUCLEOTIDE SEQUENCE</scope>
</reference>
<proteinExistence type="predicted"/>
<accession>A0ABN7NT20</accession>
<evidence type="ECO:0000313" key="2">
    <source>
        <dbReference type="EMBL" id="CAG2056298.1"/>
    </source>
</evidence>
<gene>
    <name evidence="2" type="ORF">TPAB3V08_LOCUS3291</name>
</gene>